<organism evidence="3 4">
    <name type="scientific">Mycolicibacterium goodii</name>
    <name type="common">Mycobacterium goodii</name>
    <dbReference type="NCBI Taxonomy" id="134601"/>
    <lineage>
        <taxon>Bacteria</taxon>
        <taxon>Bacillati</taxon>
        <taxon>Actinomycetota</taxon>
        <taxon>Actinomycetes</taxon>
        <taxon>Mycobacteriales</taxon>
        <taxon>Mycobacteriaceae</taxon>
        <taxon>Mycolicibacterium</taxon>
    </lineage>
</organism>
<dbReference type="KEGG" id="mgo:AFA91_20840"/>
<dbReference type="Pfam" id="PF12172">
    <property type="entry name" value="zf-ChsH2"/>
    <property type="match status" value="1"/>
</dbReference>
<evidence type="ECO:0000259" key="1">
    <source>
        <dbReference type="Pfam" id="PF01796"/>
    </source>
</evidence>
<dbReference type="InterPro" id="IPR012340">
    <property type="entry name" value="NA-bd_OB-fold"/>
</dbReference>
<dbReference type="AlphaFoldDB" id="A0A0K0X997"/>
<dbReference type="OrthoDB" id="4303499at2"/>
<dbReference type="Proteomes" id="UP000062255">
    <property type="component" value="Chromosome"/>
</dbReference>
<dbReference type="PANTHER" id="PTHR34075">
    <property type="entry name" value="BLR3430 PROTEIN"/>
    <property type="match status" value="1"/>
</dbReference>
<feature type="domain" description="ChsH2 rubredoxin-like zinc ribbon" evidence="2">
    <location>
        <begin position="26"/>
        <end position="58"/>
    </location>
</feature>
<dbReference type="InterPro" id="IPR022002">
    <property type="entry name" value="ChsH2_Znr"/>
</dbReference>
<dbReference type="InterPro" id="IPR002878">
    <property type="entry name" value="ChsH2_C"/>
</dbReference>
<gene>
    <name evidence="3" type="ORF">AFA91_20840</name>
</gene>
<dbReference type="InterPro" id="IPR052513">
    <property type="entry name" value="Thioester_dehydratase-like"/>
</dbReference>
<dbReference type="PATRIC" id="fig|134601.6.peg.4308"/>
<reference evidence="3 4" key="1">
    <citation type="submission" date="2015-07" db="EMBL/GenBank/DDBJ databases">
        <title>Complete genome sequence of Mycobacterium goodii X7B, a facultative thermophilic biodesulfurizing bacterium.</title>
        <authorList>
            <person name="Yu B."/>
            <person name="Li F."/>
            <person name="Xu P."/>
        </authorList>
    </citation>
    <scope>NUCLEOTIDE SEQUENCE [LARGE SCALE GENOMIC DNA]</scope>
    <source>
        <strain evidence="3 4">X7B</strain>
    </source>
</reference>
<dbReference type="PANTHER" id="PTHR34075:SF5">
    <property type="entry name" value="BLR3430 PROTEIN"/>
    <property type="match status" value="1"/>
</dbReference>
<dbReference type="SUPFAM" id="SSF50249">
    <property type="entry name" value="Nucleic acid-binding proteins"/>
    <property type="match status" value="1"/>
</dbReference>
<dbReference type="Pfam" id="PF01796">
    <property type="entry name" value="OB_ChsH2_C"/>
    <property type="match status" value="1"/>
</dbReference>
<sequence>MPGDTDAAIQLPAIDGWWRQDESGAPQLIGGKCTKCATYVFPPRANNCPNPACDGDELAQVPLSRRGKVWSYTENRYAPPPPYPAPDPFEPFAVAAVELAAEGLIVLGKVVDGTLAADLKVGMEMELTTMALYTDDAGVERLTYAWRIP</sequence>
<dbReference type="STRING" id="134601.AFA91_20840"/>
<evidence type="ECO:0000259" key="2">
    <source>
        <dbReference type="Pfam" id="PF12172"/>
    </source>
</evidence>
<evidence type="ECO:0000313" key="3">
    <source>
        <dbReference type="EMBL" id="AKS33927.1"/>
    </source>
</evidence>
<proteinExistence type="predicted"/>
<dbReference type="EMBL" id="CP012150">
    <property type="protein sequence ID" value="AKS33927.1"/>
    <property type="molecule type" value="Genomic_DNA"/>
</dbReference>
<protein>
    <submittedName>
        <fullName evidence="3">Benzoylsuccinyl-CoA thiolase</fullName>
    </submittedName>
</protein>
<dbReference type="RefSeq" id="WP_049746377.1">
    <property type="nucleotide sequence ID" value="NZ_CP012150.1"/>
</dbReference>
<evidence type="ECO:0000313" key="4">
    <source>
        <dbReference type="Proteomes" id="UP000062255"/>
    </source>
</evidence>
<name>A0A0K0X997_MYCGD</name>
<feature type="domain" description="ChsH2 C-terminal OB-fold" evidence="1">
    <location>
        <begin position="61"/>
        <end position="128"/>
    </location>
</feature>
<accession>A0A0K0X997</accession>